<dbReference type="EMBL" id="LAEV01001856">
    <property type="protein sequence ID" value="KKA27237.1"/>
    <property type="molecule type" value="Genomic_DNA"/>
</dbReference>
<feature type="compositionally biased region" description="Low complexity" evidence="1">
    <location>
        <begin position="8"/>
        <end position="36"/>
    </location>
</feature>
<dbReference type="Pfam" id="PF10601">
    <property type="entry name" value="zf-LITAF-like"/>
    <property type="match status" value="1"/>
</dbReference>
<dbReference type="OrthoDB" id="5599753at2759"/>
<feature type="domain" description="LITAF" evidence="2">
    <location>
        <begin position="211"/>
        <end position="292"/>
    </location>
</feature>
<reference evidence="3 4" key="1">
    <citation type="submission" date="2015-03" db="EMBL/GenBank/DDBJ databases">
        <authorList>
            <person name="Radwan O."/>
            <person name="Al-Naeli F.A."/>
            <person name="Rendon G.A."/>
            <person name="Fields C."/>
        </authorList>
    </citation>
    <scope>NUCLEOTIDE SEQUENCE [LARGE SCALE GENOMIC DNA]</scope>
    <source>
        <strain evidence="3">CR-DP1</strain>
    </source>
</reference>
<gene>
    <name evidence="3" type="ORF">TD95_004733</name>
</gene>
<evidence type="ECO:0000259" key="2">
    <source>
        <dbReference type="PROSITE" id="PS51837"/>
    </source>
</evidence>
<evidence type="ECO:0000313" key="3">
    <source>
        <dbReference type="EMBL" id="KKA27237.1"/>
    </source>
</evidence>
<feature type="compositionally biased region" description="Pro residues" evidence="1">
    <location>
        <begin position="144"/>
        <end position="158"/>
    </location>
</feature>
<feature type="region of interest" description="Disordered" evidence="1">
    <location>
        <begin position="310"/>
        <end position="371"/>
    </location>
</feature>
<accession>A0A0F4Z9N4</accession>
<sequence length="371" mass="39905">MAISYDNPAAAAAAAAAANQSAQPTTQSTQSGQPAQNTQSSHVESGLELQENQSPTITGQNQPGLMLLNEISSPPYPADARDPYSGDNKTASATQPLAAQPISPMSTGVTQMFPPSAPSSPPPPMHSYPAAAPAVHGMSLPQQSPTPGPMSPQLPPNYPSQQQQQQQPNIQPQTQQQPHVQPQTQQQPHVQPQTQQQPQFQAQAFQHAQVHAPTSTMPLSGLQSYPALVECPNCHYRGQTILAHESGGTTHLVAALTCFVTCLGCIPYLLNGLKDVRHRCAQCGIPLALFHRSGRTDVLVQAILAPEQQPQMQQTMQMPAQMQSQYQQHQQPVFAGQMSHGLPHPMQQYPPQQQQQQQGVLHAQPAGQPSQ</sequence>
<feature type="compositionally biased region" description="Polar residues" evidence="1">
    <location>
        <begin position="50"/>
        <end position="63"/>
    </location>
</feature>
<evidence type="ECO:0000256" key="1">
    <source>
        <dbReference type="SAM" id="MobiDB-lite"/>
    </source>
</evidence>
<dbReference type="InterPro" id="IPR006629">
    <property type="entry name" value="LITAF"/>
</dbReference>
<feature type="compositionally biased region" description="Low complexity" evidence="1">
    <location>
        <begin position="159"/>
        <end position="202"/>
    </location>
</feature>
<keyword evidence="4" id="KW-1185">Reference proteome</keyword>
<feature type="compositionally biased region" description="Low complexity" evidence="1">
    <location>
        <begin position="347"/>
        <end position="358"/>
    </location>
</feature>
<organism evidence="3 4">
    <name type="scientific">Thielaviopsis punctulata</name>
    <dbReference type="NCBI Taxonomy" id="72032"/>
    <lineage>
        <taxon>Eukaryota</taxon>
        <taxon>Fungi</taxon>
        <taxon>Dikarya</taxon>
        <taxon>Ascomycota</taxon>
        <taxon>Pezizomycotina</taxon>
        <taxon>Sordariomycetes</taxon>
        <taxon>Hypocreomycetidae</taxon>
        <taxon>Microascales</taxon>
        <taxon>Ceratocystidaceae</taxon>
        <taxon>Thielaviopsis</taxon>
    </lineage>
</organism>
<feature type="compositionally biased region" description="Low complexity" evidence="1">
    <location>
        <begin position="310"/>
        <end position="331"/>
    </location>
</feature>
<evidence type="ECO:0000313" key="4">
    <source>
        <dbReference type="Proteomes" id="UP000033483"/>
    </source>
</evidence>
<dbReference type="PROSITE" id="PS51837">
    <property type="entry name" value="LITAF"/>
    <property type="match status" value="1"/>
</dbReference>
<dbReference type="Proteomes" id="UP000033483">
    <property type="component" value="Unassembled WGS sequence"/>
</dbReference>
<comment type="caution">
    <text evidence="3">The sequence shown here is derived from an EMBL/GenBank/DDBJ whole genome shotgun (WGS) entry which is preliminary data.</text>
</comment>
<dbReference type="SMART" id="SM00714">
    <property type="entry name" value="LITAF"/>
    <property type="match status" value="1"/>
</dbReference>
<protein>
    <recommendedName>
        <fullName evidence="2">LITAF domain-containing protein</fullName>
    </recommendedName>
</protein>
<feature type="compositionally biased region" description="Polar residues" evidence="1">
    <location>
        <begin position="87"/>
        <end position="110"/>
    </location>
</feature>
<name>A0A0F4Z9N4_9PEZI</name>
<dbReference type="AlphaFoldDB" id="A0A0F4Z9N4"/>
<feature type="compositionally biased region" description="Pro residues" evidence="1">
    <location>
        <begin position="115"/>
        <end position="126"/>
    </location>
</feature>
<proteinExistence type="predicted"/>
<feature type="region of interest" description="Disordered" evidence="1">
    <location>
        <begin position="1"/>
        <end position="202"/>
    </location>
</feature>